<name>A0AAN7AZI4_9PEZI</name>
<evidence type="ECO:0000313" key="3">
    <source>
        <dbReference type="Proteomes" id="UP001303160"/>
    </source>
</evidence>
<reference evidence="2" key="2">
    <citation type="submission" date="2023-05" db="EMBL/GenBank/DDBJ databases">
        <authorList>
            <consortium name="Lawrence Berkeley National Laboratory"/>
            <person name="Steindorff A."/>
            <person name="Hensen N."/>
            <person name="Bonometti L."/>
            <person name="Westerberg I."/>
            <person name="Brannstrom I.O."/>
            <person name="Guillou S."/>
            <person name="Cros-Aarteil S."/>
            <person name="Calhoun S."/>
            <person name="Haridas S."/>
            <person name="Kuo A."/>
            <person name="Mondo S."/>
            <person name="Pangilinan J."/>
            <person name="Riley R."/>
            <person name="Labutti K."/>
            <person name="Andreopoulos B."/>
            <person name="Lipzen A."/>
            <person name="Chen C."/>
            <person name="Yanf M."/>
            <person name="Daum C."/>
            <person name="Ng V."/>
            <person name="Clum A."/>
            <person name="Ohm R."/>
            <person name="Martin F."/>
            <person name="Silar P."/>
            <person name="Natvig D."/>
            <person name="Lalanne C."/>
            <person name="Gautier V."/>
            <person name="Ament-Velasquez S.L."/>
            <person name="Kruys A."/>
            <person name="Hutchinson M.I."/>
            <person name="Powell A.J."/>
            <person name="Barry K."/>
            <person name="Miller A.N."/>
            <person name="Grigoriev I.V."/>
            <person name="Debuchy R."/>
            <person name="Gladieux P."/>
            <person name="Thoren M.H."/>
            <person name="Johannesson H."/>
        </authorList>
    </citation>
    <scope>NUCLEOTIDE SEQUENCE</scope>
    <source>
        <strain evidence="2">CBS 315.58</strain>
    </source>
</reference>
<reference evidence="2" key="1">
    <citation type="journal article" date="2023" name="Mol. Phylogenet. Evol.">
        <title>Genome-scale phylogeny and comparative genomics of the fungal order Sordariales.</title>
        <authorList>
            <person name="Hensen N."/>
            <person name="Bonometti L."/>
            <person name="Westerberg I."/>
            <person name="Brannstrom I.O."/>
            <person name="Guillou S."/>
            <person name="Cros-Aarteil S."/>
            <person name="Calhoun S."/>
            <person name="Haridas S."/>
            <person name="Kuo A."/>
            <person name="Mondo S."/>
            <person name="Pangilinan J."/>
            <person name="Riley R."/>
            <person name="LaButti K."/>
            <person name="Andreopoulos B."/>
            <person name="Lipzen A."/>
            <person name="Chen C."/>
            <person name="Yan M."/>
            <person name="Daum C."/>
            <person name="Ng V."/>
            <person name="Clum A."/>
            <person name="Steindorff A."/>
            <person name="Ohm R.A."/>
            <person name="Martin F."/>
            <person name="Silar P."/>
            <person name="Natvig D.O."/>
            <person name="Lalanne C."/>
            <person name="Gautier V."/>
            <person name="Ament-Velasquez S.L."/>
            <person name="Kruys A."/>
            <person name="Hutchinson M.I."/>
            <person name="Powell A.J."/>
            <person name="Barry K."/>
            <person name="Miller A.N."/>
            <person name="Grigoriev I.V."/>
            <person name="Debuchy R."/>
            <person name="Gladieux P."/>
            <person name="Hiltunen Thoren M."/>
            <person name="Johannesson H."/>
        </authorList>
    </citation>
    <scope>NUCLEOTIDE SEQUENCE</scope>
    <source>
        <strain evidence="2">CBS 315.58</strain>
    </source>
</reference>
<proteinExistence type="predicted"/>
<protein>
    <submittedName>
        <fullName evidence="2">Uncharacterized protein</fullName>
    </submittedName>
</protein>
<dbReference type="AlphaFoldDB" id="A0AAN7AZI4"/>
<keyword evidence="1" id="KW-0472">Membrane</keyword>
<evidence type="ECO:0000256" key="1">
    <source>
        <dbReference type="SAM" id="Phobius"/>
    </source>
</evidence>
<evidence type="ECO:0000313" key="2">
    <source>
        <dbReference type="EMBL" id="KAK4202945.1"/>
    </source>
</evidence>
<organism evidence="2 3">
    <name type="scientific">Triangularia verruculosa</name>
    <dbReference type="NCBI Taxonomy" id="2587418"/>
    <lineage>
        <taxon>Eukaryota</taxon>
        <taxon>Fungi</taxon>
        <taxon>Dikarya</taxon>
        <taxon>Ascomycota</taxon>
        <taxon>Pezizomycotina</taxon>
        <taxon>Sordariomycetes</taxon>
        <taxon>Sordariomycetidae</taxon>
        <taxon>Sordariales</taxon>
        <taxon>Podosporaceae</taxon>
        <taxon>Triangularia</taxon>
    </lineage>
</organism>
<gene>
    <name evidence="2" type="ORF">QBC40DRAFT_251646</name>
</gene>
<dbReference type="Proteomes" id="UP001303160">
    <property type="component" value="Unassembled WGS sequence"/>
</dbReference>
<keyword evidence="3" id="KW-1185">Reference proteome</keyword>
<keyword evidence="1" id="KW-1133">Transmembrane helix</keyword>
<keyword evidence="1" id="KW-0812">Transmembrane</keyword>
<dbReference type="EMBL" id="MU863893">
    <property type="protein sequence ID" value="KAK4202945.1"/>
    <property type="molecule type" value="Genomic_DNA"/>
</dbReference>
<sequence length="78" mass="8711">MMYLSPRTQRMAQAGALEKPILIGIAVAVTVIVVSIISVIVWFLFIRGRFSKGKREFNLEIDEEERDKMVEGEAGKAG</sequence>
<accession>A0AAN7AZI4</accession>
<feature type="transmembrane region" description="Helical" evidence="1">
    <location>
        <begin position="20"/>
        <end position="45"/>
    </location>
</feature>
<comment type="caution">
    <text evidence="2">The sequence shown here is derived from an EMBL/GenBank/DDBJ whole genome shotgun (WGS) entry which is preliminary data.</text>
</comment>